<evidence type="ECO:0000259" key="10">
    <source>
        <dbReference type="PROSITE" id="PS51007"/>
    </source>
</evidence>
<protein>
    <submittedName>
        <fullName evidence="11">Cytochrome c4</fullName>
    </submittedName>
</protein>
<keyword evidence="2" id="KW-0813">Transport</keyword>
<feature type="chain" id="PRO_5046428377" evidence="9">
    <location>
        <begin position="28"/>
        <end position="219"/>
    </location>
</feature>
<reference evidence="11 12" key="1">
    <citation type="submission" date="2022-07" db="EMBL/GenBank/DDBJ databases">
        <authorList>
            <person name="Xamxidin M."/>
            <person name="Wu M."/>
        </authorList>
    </citation>
    <scope>NUCLEOTIDE SEQUENCE [LARGE SCALE GENOMIC DNA]</scope>
    <source>
        <strain evidence="11 12">NBRC 111650</strain>
    </source>
</reference>
<dbReference type="EMBL" id="JANIGO010000001">
    <property type="protein sequence ID" value="MCQ8895321.1"/>
    <property type="molecule type" value="Genomic_DNA"/>
</dbReference>
<evidence type="ECO:0000313" key="12">
    <source>
        <dbReference type="Proteomes" id="UP001204142"/>
    </source>
</evidence>
<keyword evidence="12" id="KW-1185">Reference proteome</keyword>
<keyword evidence="6" id="KW-0249">Electron transport</keyword>
<accession>A0ABT1WCT0</accession>
<evidence type="ECO:0000256" key="8">
    <source>
        <dbReference type="PROSITE-ProRule" id="PRU00433"/>
    </source>
</evidence>
<dbReference type="InterPro" id="IPR008168">
    <property type="entry name" value="Cyt_C_IC"/>
</dbReference>
<dbReference type="PROSITE" id="PS51007">
    <property type="entry name" value="CYTC"/>
    <property type="match status" value="2"/>
</dbReference>
<keyword evidence="7 8" id="KW-0408">Iron</keyword>
<evidence type="ECO:0000256" key="2">
    <source>
        <dbReference type="ARBA" id="ARBA00022448"/>
    </source>
</evidence>
<evidence type="ECO:0000256" key="4">
    <source>
        <dbReference type="ARBA" id="ARBA00022723"/>
    </source>
</evidence>
<dbReference type="InterPro" id="IPR024167">
    <property type="entry name" value="Cytochrome_c4-like"/>
</dbReference>
<evidence type="ECO:0000256" key="5">
    <source>
        <dbReference type="ARBA" id="ARBA00022764"/>
    </source>
</evidence>
<dbReference type="InterPro" id="IPR050597">
    <property type="entry name" value="Cytochrome_c_Oxidase_Subunit"/>
</dbReference>
<dbReference type="Gene3D" id="1.10.760.10">
    <property type="entry name" value="Cytochrome c-like domain"/>
    <property type="match status" value="2"/>
</dbReference>
<organism evidence="11 12">
    <name type="scientific">Limnobacter humi</name>
    <dbReference type="NCBI Taxonomy" id="1778671"/>
    <lineage>
        <taxon>Bacteria</taxon>
        <taxon>Pseudomonadati</taxon>
        <taxon>Pseudomonadota</taxon>
        <taxon>Betaproteobacteria</taxon>
        <taxon>Burkholderiales</taxon>
        <taxon>Burkholderiaceae</taxon>
        <taxon>Limnobacter</taxon>
    </lineage>
</organism>
<dbReference type="PIRSF" id="PIRSF000005">
    <property type="entry name" value="Cytochrome_c4"/>
    <property type="match status" value="1"/>
</dbReference>
<keyword evidence="4 8" id="KW-0479">Metal-binding</keyword>
<dbReference type="PANTHER" id="PTHR33751">
    <property type="entry name" value="CBB3-TYPE CYTOCHROME C OXIDASE SUBUNIT FIXP"/>
    <property type="match status" value="1"/>
</dbReference>
<sequence length="219" mass="23144">MLTKPTLITRFAATVAASFLLLSAVQANEPAKAAKPDANKGKAIVEQQCAACHGADGNASAALYPKLAGQHAEYIAKQLSNFKAQPGQDKALRENAVMAGFAAQLSDEDMKNVAAYLSAQTMKPGVARNKDTLALGEKIYRGGIAEKKVPACAGCHSPNGAGIPAQYPRLGGQHAQYTESQLVAFREGTRHNSEQMTAIATKLSDREMKAVSDYIAGLR</sequence>
<proteinExistence type="predicted"/>
<evidence type="ECO:0000256" key="1">
    <source>
        <dbReference type="ARBA" id="ARBA00004418"/>
    </source>
</evidence>
<name>A0ABT1WCT0_9BURK</name>
<keyword evidence="5" id="KW-0574">Periplasm</keyword>
<dbReference type="Proteomes" id="UP001204142">
    <property type="component" value="Unassembled WGS sequence"/>
</dbReference>
<keyword evidence="9" id="KW-0732">Signal</keyword>
<dbReference type="PRINTS" id="PR00605">
    <property type="entry name" value="CYTCHROMECIC"/>
</dbReference>
<evidence type="ECO:0000256" key="9">
    <source>
        <dbReference type="SAM" id="SignalP"/>
    </source>
</evidence>
<dbReference type="InterPro" id="IPR036909">
    <property type="entry name" value="Cyt_c-like_dom_sf"/>
</dbReference>
<dbReference type="InterPro" id="IPR009056">
    <property type="entry name" value="Cyt_c-like_dom"/>
</dbReference>
<gene>
    <name evidence="11" type="ORF">NQT62_02560</name>
</gene>
<dbReference type="SUPFAM" id="SSF46626">
    <property type="entry name" value="Cytochrome c"/>
    <property type="match status" value="2"/>
</dbReference>
<evidence type="ECO:0000256" key="6">
    <source>
        <dbReference type="ARBA" id="ARBA00022982"/>
    </source>
</evidence>
<feature type="domain" description="Cytochrome c" evidence="10">
    <location>
        <begin position="131"/>
        <end position="219"/>
    </location>
</feature>
<comment type="subcellular location">
    <subcellularLocation>
        <location evidence="1">Periplasm</location>
    </subcellularLocation>
</comment>
<keyword evidence="3 8" id="KW-0349">Heme</keyword>
<evidence type="ECO:0000256" key="3">
    <source>
        <dbReference type="ARBA" id="ARBA00022617"/>
    </source>
</evidence>
<comment type="caution">
    <text evidence="11">The sequence shown here is derived from an EMBL/GenBank/DDBJ whole genome shotgun (WGS) entry which is preliminary data.</text>
</comment>
<dbReference type="PANTHER" id="PTHR33751:SF9">
    <property type="entry name" value="CYTOCHROME C4"/>
    <property type="match status" value="1"/>
</dbReference>
<feature type="signal peptide" evidence="9">
    <location>
        <begin position="1"/>
        <end position="27"/>
    </location>
</feature>
<evidence type="ECO:0000256" key="7">
    <source>
        <dbReference type="ARBA" id="ARBA00023004"/>
    </source>
</evidence>
<evidence type="ECO:0000313" key="11">
    <source>
        <dbReference type="EMBL" id="MCQ8895321.1"/>
    </source>
</evidence>
<dbReference type="RefSeq" id="WP_256763002.1">
    <property type="nucleotide sequence ID" value="NZ_JANIGO010000001.1"/>
</dbReference>
<feature type="domain" description="Cytochrome c" evidence="10">
    <location>
        <begin position="36"/>
        <end position="121"/>
    </location>
</feature>
<dbReference type="Pfam" id="PF00034">
    <property type="entry name" value="Cytochrom_C"/>
    <property type="match status" value="2"/>
</dbReference>